<organism evidence="5 6">
    <name type="scientific">Phascolomyces articulosus</name>
    <dbReference type="NCBI Taxonomy" id="60185"/>
    <lineage>
        <taxon>Eukaryota</taxon>
        <taxon>Fungi</taxon>
        <taxon>Fungi incertae sedis</taxon>
        <taxon>Mucoromycota</taxon>
        <taxon>Mucoromycotina</taxon>
        <taxon>Mucoromycetes</taxon>
        <taxon>Mucorales</taxon>
        <taxon>Lichtheimiaceae</taxon>
        <taxon>Phascolomyces</taxon>
    </lineage>
</organism>
<dbReference type="AlphaFoldDB" id="A0AAD5PDB5"/>
<feature type="transmembrane region" description="Helical" evidence="3">
    <location>
        <begin position="50"/>
        <end position="69"/>
    </location>
</feature>
<feature type="transmembrane region" description="Helical" evidence="3">
    <location>
        <begin position="250"/>
        <end position="269"/>
    </location>
</feature>
<sequence length="372" mass="40475">MQDFFEQTTFDNIPNAALQLSFVGTLCGAFANFMAPVAQILRSMLGTRMVLLLGTFLMALGLAMAGFTSQVWHLYLTQSLCYGTGVSFLYSMTIIVAPQWFSNKRGVALGCITSGAGIGGIIVPLIMNAINDALGAAWTYRILCFISLACNFMGCIFIKDRIPLPRARKRLSEIIGLDVFKNRSYSIWCLGGVLQMMAYYVPYFFVPSYATYLGLSAPQGASLVSISFAFNFIGRICAGILADRIGPINTNIIFTIISSLANFIIWTLAKNYGALIVFMVFIGFTSGCYLSLVSPITASILSGPKFPMGLAIVVLLNGTAVFSTSISSAIESRIGAEPFLTYKMFAGVAYILGTFVMIWLKFSINRKVLAKL</sequence>
<reference evidence="5" key="1">
    <citation type="journal article" date="2022" name="IScience">
        <title>Evolution of zygomycete secretomes and the origins of terrestrial fungal ecologies.</title>
        <authorList>
            <person name="Chang Y."/>
            <person name="Wang Y."/>
            <person name="Mondo S."/>
            <person name="Ahrendt S."/>
            <person name="Andreopoulos W."/>
            <person name="Barry K."/>
            <person name="Beard J."/>
            <person name="Benny G.L."/>
            <person name="Blankenship S."/>
            <person name="Bonito G."/>
            <person name="Cuomo C."/>
            <person name="Desiro A."/>
            <person name="Gervers K.A."/>
            <person name="Hundley H."/>
            <person name="Kuo A."/>
            <person name="LaButti K."/>
            <person name="Lang B.F."/>
            <person name="Lipzen A."/>
            <person name="O'Donnell K."/>
            <person name="Pangilinan J."/>
            <person name="Reynolds N."/>
            <person name="Sandor L."/>
            <person name="Smith M.E."/>
            <person name="Tsang A."/>
            <person name="Grigoriev I.V."/>
            <person name="Stajich J.E."/>
            <person name="Spatafora J.W."/>
        </authorList>
    </citation>
    <scope>NUCLEOTIDE SEQUENCE</scope>
    <source>
        <strain evidence="5">RSA 2281</strain>
    </source>
</reference>
<evidence type="ECO:0000256" key="2">
    <source>
        <dbReference type="ARBA" id="ARBA00006727"/>
    </source>
</evidence>
<keyword evidence="3" id="KW-0472">Membrane</keyword>
<feature type="transmembrane region" description="Helical" evidence="3">
    <location>
        <begin position="342"/>
        <end position="362"/>
    </location>
</feature>
<keyword evidence="3" id="KW-0812">Transmembrane</keyword>
<evidence type="ECO:0000256" key="3">
    <source>
        <dbReference type="SAM" id="Phobius"/>
    </source>
</evidence>
<feature type="transmembrane region" description="Helical" evidence="3">
    <location>
        <begin position="138"/>
        <end position="158"/>
    </location>
</feature>
<dbReference type="PANTHER" id="PTHR11360">
    <property type="entry name" value="MONOCARBOXYLATE TRANSPORTER"/>
    <property type="match status" value="1"/>
</dbReference>
<feature type="transmembrane region" description="Helical" evidence="3">
    <location>
        <begin position="310"/>
        <end position="330"/>
    </location>
</feature>
<dbReference type="EMBL" id="JAIXMP010000015">
    <property type="protein sequence ID" value="KAI9261564.1"/>
    <property type="molecule type" value="Genomic_DNA"/>
</dbReference>
<feature type="transmembrane region" description="Helical" evidence="3">
    <location>
        <begin position="107"/>
        <end position="126"/>
    </location>
</feature>
<evidence type="ECO:0000259" key="4">
    <source>
        <dbReference type="PROSITE" id="PS50850"/>
    </source>
</evidence>
<feature type="transmembrane region" description="Helical" evidence="3">
    <location>
        <begin position="185"/>
        <end position="205"/>
    </location>
</feature>
<keyword evidence="3" id="KW-1133">Transmembrane helix</keyword>
<dbReference type="SUPFAM" id="SSF103473">
    <property type="entry name" value="MFS general substrate transporter"/>
    <property type="match status" value="1"/>
</dbReference>
<feature type="transmembrane region" description="Helical" evidence="3">
    <location>
        <begin position="75"/>
        <end position="95"/>
    </location>
</feature>
<comment type="subcellular location">
    <subcellularLocation>
        <location evidence="1">Membrane</location>
        <topology evidence="1">Multi-pass membrane protein</topology>
    </subcellularLocation>
</comment>
<comment type="caution">
    <text evidence="5">The sequence shown here is derived from an EMBL/GenBank/DDBJ whole genome shotgun (WGS) entry which is preliminary data.</text>
</comment>
<dbReference type="Pfam" id="PF07690">
    <property type="entry name" value="MFS_1"/>
    <property type="match status" value="1"/>
</dbReference>
<dbReference type="InterPro" id="IPR011701">
    <property type="entry name" value="MFS"/>
</dbReference>
<evidence type="ECO:0000256" key="1">
    <source>
        <dbReference type="ARBA" id="ARBA00004141"/>
    </source>
</evidence>
<gene>
    <name evidence="5" type="ORF">BDA99DRAFT_482810</name>
</gene>
<dbReference type="GO" id="GO:0022857">
    <property type="term" value="F:transmembrane transporter activity"/>
    <property type="evidence" value="ECO:0007669"/>
    <property type="project" value="InterPro"/>
</dbReference>
<dbReference type="Gene3D" id="1.20.1250.20">
    <property type="entry name" value="MFS general substrate transporter like domains"/>
    <property type="match status" value="2"/>
</dbReference>
<dbReference type="InterPro" id="IPR020846">
    <property type="entry name" value="MFS_dom"/>
</dbReference>
<reference evidence="5" key="2">
    <citation type="submission" date="2023-02" db="EMBL/GenBank/DDBJ databases">
        <authorList>
            <consortium name="DOE Joint Genome Institute"/>
            <person name="Mondo S.J."/>
            <person name="Chang Y."/>
            <person name="Wang Y."/>
            <person name="Ahrendt S."/>
            <person name="Andreopoulos W."/>
            <person name="Barry K."/>
            <person name="Beard J."/>
            <person name="Benny G.L."/>
            <person name="Blankenship S."/>
            <person name="Bonito G."/>
            <person name="Cuomo C."/>
            <person name="Desiro A."/>
            <person name="Gervers K.A."/>
            <person name="Hundley H."/>
            <person name="Kuo A."/>
            <person name="LaButti K."/>
            <person name="Lang B.F."/>
            <person name="Lipzen A."/>
            <person name="O'Donnell K."/>
            <person name="Pangilinan J."/>
            <person name="Reynolds N."/>
            <person name="Sandor L."/>
            <person name="Smith M.W."/>
            <person name="Tsang A."/>
            <person name="Grigoriev I.V."/>
            <person name="Stajich J.E."/>
            <person name="Spatafora J.W."/>
        </authorList>
    </citation>
    <scope>NUCLEOTIDE SEQUENCE</scope>
    <source>
        <strain evidence="5">RSA 2281</strain>
    </source>
</reference>
<comment type="similarity">
    <text evidence="2">Belongs to the major facilitator superfamily. Monocarboxylate porter (TC 2.A.1.13) family.</text>
</comment>
<dbReference type="InterPro" id="IPR036259">
    <property type="entry name" value="MFS_trans_sf"/>
</dbReference>
<feature type="domain" description="Major facilitator superfamily (MFS) profile" evidence="4">
    <location>
        <begin position="1"/>
        <end position="361"/>
    </location>
</feature>
<dbReference type="PROSITE" id="PS50850">
    <property type="entry name" value="MFS"/>
    <property type="match status" value="1"/>
</dbReference>
<dbReference type="GO" id="GO:0016020">
    <property type="term" value="C:membrane"/>
    <property type="evidence" value="ECO:0007669"/>
    <property type="project" value="UniProtKB-SubCell"/>
</dbReference>
<feature type="transmembrane region" description="Helical" evidence="3">
    <location>
        <begin position="217"/>
        <end position="238"/>
    </location>
</feature>
<evidence type="ECO:0000313" key="6">
    <source>
        <dbReference type="Proteomes" id="UP001209540"/>
    </source>
</evidence>
<feature type="transmembrane region" description="Helical" evidence="3">
    <location>
        <begin position="20"/>
        <end position="38"/>
    </location>
</feature>
<protein>
    <submittedName>
        <fullName evidence="5">Major facilitator superfamily domain-containing protein</fullName>
    </submittedName>
</protein>
<dbReference type="Proteomes" id="UP001209540">
    <property type="component" value="Unassembled WGS sequence"/>
</dbReference>
<proteinExistence type="inferred from homology"/>
<dbReference type="PANTHER" id="PTHR11360:SF284">
    <property type="entry name" value="EG:103B4.3 PROTEIN-RELATED"/>
    <property type="match status" value="1"/>
</dbReference>
<keyword evidence="6" id="KW-1185">Reference proteome</keyword>
<feature type="transmembrane region" description="Helical" evidence="3">
    <location>
        <begin position="275"/>
        <end position="298"/>
    </location>
</feature>
<name>A0AAD5PDB5_9FUNG</name>
<evidence type="ECO:0000313" key="5">
    <source>
        <dbReference type="EMBL" id="KAI9261564.1"/>
    </source>
</evidence>
<dbReference type="InterPro" id="IPR050327">
    <property type="entry name" value="Proton-linked_MCT"/>
</dbReference>
<accession>A0AAD5PDB5</accession>